<feature type="chain" id="PRO_5002990667" description="Lipoprotein" evidence="1">
    <location>
        <begin position="22"/>
        <end position="227"/>
    </location>
</feature>
<keyword evidence="3" id="KW-1185">Reference proteome</keyword>
<dbReference type="PROSITE" id="PS51257">
    <property type="entry name" value="PROKAR_LIPOPROTEIN"/>
    <property type="match status" value="1"/>
</dbReference>
<protein>
    <recommendedName>
        <fullName evidence="4">Lipoprotein</fullName>
    </recommendedName>
</protein>
<sequence length="227" mass="25332">MMKWIKSTMIIAFLFILTACGKSLSTEAVQEQVVTSADSIANYHITVKQSDYKEGTKTPSAQTIASASAWKDGTGYGSKIDKTSGKVTNQLEVIADANIGFIRYYQDKWEQTITATSSLQNTVVFPYTKLIQFTKEIHQLVPWTKGWQSYEKSYSGDDETIRKALTSVLGIATNDTSKVELKIKTDAAGNLITNVEITVVDEGEQTRKEYTIAYLQFNEQQKKALPQ</sequence>
<dbReference type="RefSeq" id="WP_005607905.1">
    <property type="nucleotide sequence ID" value="NZ_CP102283.1"/>
</dbReference>
<name>C8NHN7_9LACT</name>
<evidence type="ECO:0000313" key="3">
    <source>
        <dbReference type="Proteomes" id="UP000005926"/>
    </source>
</evidence>
<evidence type="ECO:0008006" key="4">
    <source>
        <dbReference type="Google" id="ProtNLM"/>
    </source>
</evidence>
<dbReference type="eggNOG" id="ENOG502ZH84">
    <property type="taxonomic scope" value="Bacteria"/>
</dbReference>
<gene>
    <name evidence="2" type="ORF">HMPREF0444_1432</name>
</gene>
<feature type="signal peptide" evidence="1">
    <location>
        <begin position="1"/>
        <end position="21"/>
    </location>
</feature>
<dbReference type="STRING" id="638301.HMPREF0444_1432"/>
<dbReference type="AlphaFoldDB" id="C8NHN7"/>
<comment type="caution">
    <text evidence="2">The sequence shown here is derived from an EMBL/GenBank/DDBJ whole genome shotgun (WGS) entry which is preliminary data.</text>
</comment>
<accession>C8NHN7</accession>
<reference evidence="2 3" key="1">
    <citation type="submission" date="2009-08" db="EMBL/GenBank/DDBJ databases">
        <authorList>
            <person name="Muzny D."/>
            <person name="Qin X."/>
            <person name="Deng J."/>
            <person name="Jiang H."/>
            <person name="Liu Y."/>
            <person name="Qu J."/>
            <person name="Song X.-Z."/>
            <person name="Zhang L."/>
            <person name="Thornton R."/>
            <person name="Coyle M."/>
            <person name="Francisco L."/>
            <person name="Jackson L."/>
            <person name="Javaid M."/>
            <person name="Korchina V."/>
            <person name="Kovar C."/>
            <person name="Mata R."/>
            <person name="Mathew T."/>
            <person name="Ngo R."/>
            <person name="Nguyen L."/>
            <person name="Nguyen N."/>
            <person name="Okwuonu G."/>
            <person name="Ongeri F."/>
            <person name="Pham C."/>
            <person name="Simmons D."/>
            <person name="Wilczek-Boney K."/>
            <person name="Hale W."/>
            <person name="Jakkamsetti A."/>
            <person name="Pham P."/>
            <person name="Ruth R."/>
            <person name="San Lucas F."/>
            <person name="Warren J."/>
            <person name="Zhang J."/>
            <person name="Zhao Z."/>
            <person name="Zhou C."/>
            <person name="Zhu D."/>
            <person name="Lee S."/>
            <person name="Bess C."/>
            <person name="Blankenburg K."/>
            <person name="Forbes L."/>
            <person name="Fu Q."/>
            <person name="Gubbala S."/>
            <person name="Hirani K."/>
            <person name="Jayaseelan J.C."/>
            <person name="Lara F."/>
            <person name="Munidasa M."/>
            <person name="Palculict T."/>
            <person name="Patil S."/>
            <person name="Pu L.-L."/>
            <person name="Saada N."/>
            <person name="Tang L."/>
            <person name="Weissenberger G."/>
            <person name="Zhu Y."/>
            <person name="Hemphill L."/>
            <person name="Shang Y."/>
            <person name="Youmans B."/>
            <person name="Ayvaz T."/>
            <person name="Ross M."/>
            <person name="Santibanez J."/>
            <person name="Aqrawi P."/>
            <person name="Gross S."/>
            <person name="Joshi V."/>
            <person name="Fowler G."/>
            <person name="Nazareth L."/>
            <person name="Reid J."/>
            <person name="Worley K."/>
            <person name="Petrosino J."/>
            <person name="Highlander S."/>
            <person name="Gibbs R."/>
        </authorList>
    </citation>
    <scope>NUCLEOTIDE SEQUENCE [LARGE SCALE GENOMIC DNA]</scope>
    <source>
        <strain evidence="2 3">ATCC 49175</strain>
    </source>
</reference>
<proteinExistence type="predicted"/>
<dbReference type="EMBL" id="ACKZ01000020">
    <property type="protein sequence ID" value="EEW37214.1"/>
    <property type="molecule type" value="Genomic_DNA"/>
</dbReference>
<keyword evidence="1" id="KW-0732">Signal</keyword>
<evidence type="ECO:0000256" key="1">
    <source>
        <dbReference type="SAM" id="SignalP"/>
    </source>
</evidence>
<organism evidence="2 3">
    <name type="scientific">Granulicatella adiacens ATCC 49175</name>
    <dbReference type="NCBI Taxonomy" id="638301"/>
    <lineage>
        <taxon>Bacteria</taxon>
        <taxon>Bacillati</taxon>
        <taxon>Bacillota</taxon>
        <taxon>Bacilli</taxon>
        <taxon>Lactobacillales</taxon>
        <taxon>Carnobacteriaceae</taxon>
        <taxon>Granulicatella</taxon>
    </lineage>
</organism>
<evidence type="ECO:0000313" key="2">
    <source>
        <dbReference type="EMBL" id="EEW37214.1"/>
    </source>
</evidence>
<dbReference type="GeneID" id="78412175"/>
<dbReference type="HOGENOM" id="CLU_1243866_0_0_9"/>
<dbReference type="Proteomes" id="UP000005926">
    <property type="component" value="Unassembled WGS sequence"/>
</dbReference>